<gene>
    <name evidence="1" type="ORF">TNCT_452231</name>
</gene>
<accession>A0A8X6KV22</accession>
<evidence type="ECO:0000313" key="2">
    <source>
        <dbReference type="Proteomes" id="UP000887116"/>
    </source>
</evidence>
<evidence type="ECO:0000313" key="1">
    <source>
        <dbReference type="EMBL" id="GFQ85371.1"/>
    </source>
</evidence>
<dbReference type="AlphaFoldDB" id="A0A8X6KV22"/>
<name>A0A8X6KV22_TRICU</name>
<reference evidence="1" key="1">
    <citation type="submission" date="2020-07" db="EMBL/GenBank/DDBJ databases">
        <title>Multicomponent nature underlies the extraordinary mechanical properties of spider dragline silk.</title>
        <authorList>
            <person name="Kono N."/>
            <person name="Nakamura H."/>
            <person name="Mori M."/>
            <person name="Yoshida Y."/>
            <person name="Ohtoshi R."/>
            <person name="Malay A.D."/>
            <person name="Moran D.A.P."/>
            <person name="Tomita M."/>
            <person name="Numata K."/>
            <person name="Arakawa K."/>
        </authorList>
    </citation>
    <scope>NUCLEOTIDE SEQUENCE</scope>
</reference>
<protein>
    <submittedName>
        <fullName evidence="1">Uncharacterized protein</fullName>
    </submittedName>
</protein>
<proteinExistence type="predicted"/>
<sequence length="93" mass="11045">MATEGVFRKRKSVRVVFTKSVNSLMEEFEKETPNGKVVKTKFLTLDHIYRELKERDDIILNNIGTDQAFENEYSKIEEYREKMELVRVKVKIS</sequence>
<dbReference type="Proteomes" id="UP000887116">
    <property type="component" value="Unassembled WGS sequence"/>
</dbReference>
<organism evidence="1 2">
    <name type="scientific">Trichonephila clavata</name>
    <name type="common">Joro spider</name>
    <name type="synonym">Nephila clavata</name>
    <dbReference type="NCBI Taxonomy" id="2740835"/>
    <lineage>
        <taxon>Eukaryota</taxon>
        <taxon>Metazoa</taxon>
        <taxon>Ecdysozoa</taxon>
        <taxon>Arthropoda</taxon>
        <taxon>Chelicerata</taxon>
        <taxon>Arachnida</taxon>
        <taxon>Araneae</taxon>
        <taxon>Araneomorphae</taxon>
        <taxon>Entelegynae</taxon>
        <taxon>Araneoidea</taxon>
        <taxon>Nephilidae</taxon>
        <taxon>Trichonephila</taxon>
    </lineage>
</organism>
<keyword evidence="2" id="KW-1185">Reference proteome</keyword>
<comment type="caution">
    <text evidence="1">The sequence shown here is derived from an EMBL/GenBank/DDBJ whole genome shotgun (WGS) entry which is preliminary data.</text>
</comment>
<dbReference type="EMBL" id="BMAO01012985">
    <property type="protein sequence ID" value="GFQ85371.1"/>
    <property type="molecule type" value="Genomic_DNA"/>
</dbReference>